<evidence type="ECO:0000256" key="3">
    <source>
        <dbReference type="SAM" id="SignalP"/>
    </source>
</evidence>
<comment type="caution">
    <text evidence="4">The sequence shown here is derived from an EMBL/GenBank/DDBJ whole genome shotgun (WGS) entry which is preliminary data.</text>
</comment>
<dbReference type="PANTHER" id="PTHR24366">
    <property type="entry name" value="IG(IMMUNOGLOBULIN) AND LRR(LEUCINE RICH REPEAT) DOMAINS"/>
    <property type="match status" value="1"/>
</dbReference>
<protein>
    <submittedName>
        <fullName evidence="4">Uncharacterized protein</fullName>
    </submittedName>
</protein>
<dbReference type="EMBL" id="JARPUR010000005">
    <property type="protein sequence ID" value="KAK4876266.1"/>
    <property type="molecule type" value="Genomic_DNA"/>
</dbReference>
<sequence length="354" mass="40448">MASVFLGLMTTLSSTLIWQDPVNYYCGEKTFSETPVSVSKSSKFVADIAAEPLQNISLLLESSSFVLDVTGCLTPKGILRPAIGIEIVNETLPILYSGAVQNLIVLEMIKIEYCGVQDIHPGAFMILPAIHTMLLRFNRLVYIKEGVFNHLRVAKLYLSNNSISYIENEAFDDMPNLRLLNLDSNRLKNWNSDWFTNTPNVQTLSVDSNELTKIPANAFNKLRNFHFTNIRLSNNNISYIHPRSFQKLHLLYALWLDNNLLFEIDPSAFVHLEQLYILSLTGNKIKCLPIESFYAFKSPDMILRVENNEFMSCSCLKKIEVWAKSNEYLLTERFAKNECSKKKKQPLSNNTLRN</sequence>
<dbReference type="SMART" id="SM00369">
    <property type="entry name" value="LRR_TYP"/>
    <property type="match status" value="7"/>
</dbReference>
<keyword evidence="1" id="KW-0433">Leucine-rich repeat</keyword>
<evidence type="ECO:0000313" key="5">
    <source>
        <dbReference type="Proteomes" id="UP001353858"/>
    </source>
</evidence>
<dbReference type="InterPro" id="IPR003591">
    <property type="entry name" value="Leu-rich_rpt_typical-subtyp"/>
</dbReference>
<keyword evidence="5" id="KW-1185">Reference proteome</keyword>
<keyword evidence="2" id="KW-0677">Repeat</keyword>
<evidence type="ECO:0000256" key="2">
    <source>
        <dbReference type="ARBA" id="ARBA00022737"/>
    </source>
</evidence>
<dbReference type="Pfam" id="PF13855">
    <property type="entry name" value="LRR_8"/>
    <property type="match status" value="2"/>
</dbReference>
<keyword evidence="3" id="KW-0732">Signal</keyword>
<evidence type="ECO:0000313" key="4">
    <source>
        <dbReference type="EMBL" id="KAK4876266.1"/>
    </source>
</evidence>
<dbReference type="PANTHER" id="PTHR24366:SF170">
    <property type="entry name" value="RE50361P"/>
    <property type="match status" value="1"/>
</dbReference>
<dbReference type="SUPFAM" id="SSF52058">
    <property type="entry name" value="L domain-like"/>
    <property type="match status" value="1"/>
</dbReference>
<accession>A0AAN7P6K0</accession>
<name>A0AAN7P6K0_9COLE</name>
<gene>
    <name evidence="4" type="ORF">RN001_012688</name>
</gene>
<dbReference type="Proteomes" id="UP001353858">
    <property type="component" value="Unassembled WGS sequence"/>
</dbReference>
<organism evidence="4 5">
    <name type="scientific">Aquatica leii</name>
    <dbReference type="NCBI Taxonomy" id="1421715"/>
    <lineage>
        <taxon>Eukaryota</taxon>
        <taxon>Metazoa</taxon>
        <taxon>Ecdysozoa</taxon>
        <taxon>Arthropoda</taxon>
        <taxon>Hexapoda</taxon>
        <taxon>Insecta</taxon>
        <taxon>Pterygota</taxon>
        <taxon>Neoptera</taxon>
        <taxon>Endopterygota</taxon>
        <taxon>Coleoptera</taxon>
        <taxon>Polyphaga</taxon>
        <taxon>Elateriformia</taxon>
        <taxon>Elateroidea</taxon>
        <taxon>Lampyridae</taxon>
        <taxon>Luciolinae</taxon>
        <taxon>Aquatica</taxon>
    </lineage>
</organism>
<dbReference type="Gene3D" id="3.80.10.10">
    <property type="entry name" value="Ribonuclease Inhibitor"/>
    <property type="match status" value="2"/>
</dbReference>
<dbReference type="InterPro" id="IPR001611">
    <property type="entry name" value="Leu-rich_rpt"/>
</dbReference>
<proteinExistence type="predicted"/>
<evidence type="ECO:0000256" key="1">
    <source>
        <dbReference type="ARBA" id="ARBA00022614"/>
    </source>
</evidence>
<dbReference type="InterPro" id="IPR032675">
    <property type="entry name" value="LRR_dom_sf"/>
</dbReference>
<feature type="signal peptide" evidence="3">
    <location>
        <begin position="1"/>
        <end position="19"/>
    </location>
</feature>
<dbReference type="AlphaFoldDB" id="A0AAN7P6K0"/>
<feature type="chain" id="PRO_5042820768" evidence="3">
    <location>
        <begin position="20"/>
        <end position="354"/>
    </location>
</feature>
<reference evidence="5" key="1">
    <citation type="submission" date="2023-01" db="EMBL/GenBank/DDBJ databases">
        <title>Key to firefly adult light organ development and bioluminescence: homeobox transcription factors regulate luciferase expression and transportation to peroxisome.</title>
        <authorList>
            <person name="Fu X."/>
        </authorList>
    </citation>
    <scope>NUCLEOTIDE SEQUENCE [LARGE SCALE GENOMIC DNA]</scope>
</reference>